<reference evidence="1" key="1">
    <citation type="submission" date="2020-09" db="EMBL/GenBank/DDBJ databases">
        <title>Draft Genome Sequence of Paenibacillus sp. WST5.</title>
        <authorList>
            <person name="Bao Z."/>
        </authorList>
    </citation>
    <scope>NUCLEOTIDE SEQUENCE</scope>
    <source>
        <strain evidence="1">WST5</strain>
    </source>
</reference>
<name>A0A926QJI9_9BACL</name>
<dbReference type="AlphaFoldDB" id="A0A926QJI9"/>
<sequence>MIVFALLAHKDEQALLKQVKNIRKYTRKDAKIVLYNGGTNKDFGKKVCKQENVLYCPYSRPLEPRKTGRCFYDIMRWLEEAKISYEYLIYTEYDVMFINDGFVPFIRKEMKNYDCMVKLLKYETNPGLAVWAPAKTMWKEWHHWQPFFKRDSFYGTSNPMQVYRHGTVRKILAGIDKDHLERLFISSNFGHLGEMLYITLAMSSGAKCQTYPDIIKEHLRFRPAFTLKEAKTAKRNPKIMFLHPVKDAKVRDWICEQ</sequence>
<dbReference type="Proteomes" id="UP000650466">
    <property type="component" value="Unassembled WGS sequence"/>
</dbReference>
<gene>
    <name evidence="1" type="ORF">ICC18_15770</name>
</gene>
<protein>
    <submittedName>
        <fullName evidence="1">Uncharacterized protein</fullName>
    </submittedName>
</protein>
<accession>A0A926QJI9</accession>
<comment type="caution">
    <text evidence="1">The sequence shown here is derived from an EMBL/GenBank/DDBJ whole genome shotgun (WGS) entry which is preliminary data.</text>
</comment>
<evidence type="ECO:0000313" key="2">
    <source>
        <dbReference type="Proteomes" id="UP000650466"/>
    </source>
</evidence>
<keyword evidence="2" id="KW-1185">Reference proteome</keyword>
<dbReference type="EMBL" id="JACVVD010000005">
    <property type="protein sequence ID" value="MBD0381580.1"/>
    <property type="molecule type" value="Genomic_DNA"/>
</dbReference>
<evidence type="ECO:0000313" key="1">
    <source>
        <dbReference type="EMBL" id="MBD0381580.1"/>
    </source>
</evidence>
<proteinExistence type="predicted"/>
<dbReference type="RefSeq" id="WP_188175391.1">
    <property type="nucleotide sequence ID" value="NZ_JACVVD010000005.1"/>
</dbReference>
<organism evidence="1 2">
    <name type="scientific">Paenibacillus sedimenti</name>
    <dbReference type="NCBI Taxonomy" id="2770274"/>
    <lineage>
        <taxon>Bacteria</taxon>
        <taxon>Bacillati</taxon>
        <taxon>Bacillota</taxon>
        <taxon>Bacilli</taxon>
        <taxon>Bacillales</taxon>
        <taxon>Paenibacillaceae</taxon>
        <taxon>Paenibacillus</taxon>
    </lineage>
</organism>